<dbReference type="Pfam" id="PF01590">
    <property type="entry name" value="GAF"/>
    <property type="match status" value="1"/>
</dbReference>
<evidence type="ECO:0000256" key="3">
    <source>
        <dbReference type="ARBA" id="ARBA00022553"/>
    </source>
</evidence>
<evidence type="ECO:0000259" key="9">
    <source>
        <dbReference type="SMART" id="SM00911"/>
    </source>
</evidence>
<name>A0ABV3X128_9HYPH</name>
<dbReference type="Gene3D" id="3.30.565.10">
    <property type="entry name" value="Histidine kinase-like ATPase, C-terminal domain"/>
    <property type="match status" value="1"/>
</dbReference>
<evidence type="ECO:0000313" key="11">
    <source>
        <dbReference type="Proteomes" id="UP001559025"/>
    </source>
</evidence>
<dbReference type="Pfam" id="PF13185">
    <property type="entry name" value="GAF_2"/>
    <property type="match status" value="1"/>
</dbReference>
<accession>A0ABV3X128</accession>
<proteinExistence type="predicted"/>
<evidence type="ECO:0000256" key="4">
    <source>
        <dbReference type="ARBA" id="ARBA00022679"/>
    </source>
</evidence>
<dbReference type="SMART" id="SM00065">
    <property type="entry name" value="GAF"/>
    <property type="match status" value="2"/>
</dbReference>
<dbReference type="Pfam" id="PF07536">
    <property type="entry name" value="HWE_HK"/>
    <property type="match status" value="1"/>
</dbReference>
<comment type="catalytic activity">
    <reaction evidence="1">
        <text>ATP + protein L-histidine = ADP + protein N-phospho-L-histidine.</text>
        <dbReference type="EC" id="2.7.13.3"/>
    </reaction>
</comment>
<keyword evidence="3" id="KW-0597">Phosphoprotein</keyword>
<dbReference type="EC" id="2.7.13.3" evidence="2"/>
<keyword evidence="11" id="KW-1185">Reference proteome</keyword>
<dbReference type="PANTHER" id="PTHR43102">
    <property type="entry name" value="SLR1143 PROTEIN"/>
    <property type="match status" value="1"/>
</dbReference>
<keyword evidence="5" id="KW-0547">Nucleotide-binding</keyword>
<dbReference type="SUPFAM" id="SSF55781">
    <property type="entry name" value="GAF domain-like"/>
    <property type="match status" value="2"/>
</dbReference>
<dbReference type="SMART" id="SM00911">
    <property type="entry name" value="HWE_HK"/>
    <property type="match status" value="1"/>
</dbReference>
<dbReference type="InterPro" id="IPR036890">
    <property type="entry name" value="HATPase_C_sf"/>
</dbReference>
<gene>
    <name evidence="10" type="ORF">V1479_23170</name>
</gene>
<dbReference type="Gene3D" id="3.30.450.40">
    <property type="match status" value="2"/>
</dbReference>
<sequence length="508" mass="55816">MDSPREAEFDDIARLAAEVCATPIAVVNLVDTHRQFFKAEVGLGVRETPLETSFCGHAILSEDMMVVNDASKDPRFDGNPLVHSEGGLRFYAGALLKAPGGLPIGTVCVLDTVPRDLDAHQIRTLKLLARQVMTQLELRRSIADQASAVERLSALMELGDRLRPLDTYADMARIAGEIVTRTLRISRAGFGRLSNGFETITIDGDWAIEGQASVAGIHNLDDYGLFSAALNDGRNIILNDVRSDALTKDDTALLEAIDVRSMINVPLVVHGKAIALFFAHDRLPRLWSDSDIDFVRSVADGVQVNMDRLSAQKEQKILNQELSHRLKNTLAMVQAIATQTLRQVTDRQAVEAFTQRIGALSRAHDVLVNQSWSEAIVRDIVVAVLSTFDRMDRFDLVGPNLRIGPRATLSLSLILHELATNAIKYGALSVPEGRVAVEWRVERDETGDILIFSWIERDGPPVVEPSGRGFGSRLINMGLIGTGGVEASYRHSGLMVLMQAKLQQMQQT</sequence>
<organism evidence="10 11">
    <name type="scientific">Neoaquamicrobium sediminum</name>
    <dbReference type="NCBI Taxonomy" id="1849104"/>
    <lineage>
        <taxon>Bacteria</taxon>
        <taxon>Pseudomonadati</taxon>
        <taxon>Pseudomonadota</taxon>
        <taxon>Alphaproteobacteria</taxon>
        <taxon>Hyphomicrobiales</taxon>
        <taxon>Phyllobacteriaceae</taxon>
        <taxon>Neoaquamicrobium</taxon>
    </lineage>
</organism>
<dbReference type="Proteomes" id="UP001559025">
    <property type="component" value="Unassembled WGS sequence"/>
</dbReference>
<keyword evidence="7" id="KW-0067">ATP-binding</keyword>
<dbReference type="EMBL" id="JAZHFV010000010">
    <property type="protein sequence ID" value="MEX4010226.1"/>
    <property type="molecule type" value="Genomic_DNA"/>
</dbReference>
<evidence type="ECO:0000256" key="2">
    <source>
        <dbReference type="ARBA" id="ARBA00012438"/>
    </source>
</evidence>
<evidence type="ECO:0000313" key="10">
    <source>
        <dbReference type="EMBL" id="MEX4010226.1"/>
    </source>
</evidence>
<reference evidence="10 11" key="1">
    <citation type="submission" date="2024-01" db="EMBL/GenBank/DDBJ databases">
        <title>New evidence supports the origin of RcGTA from prophage.</title>
        <authorList>
            <person name="Xu Y."/>
            <person name="Liu B."/>
            <person name="Chen F."/>
        </authorList>
    </citation>
    <scope>NUCLEOTIDE SEQUENCE [LARGE SCALE GENOMIC DNA]</scope>
    <source>
        <strain evidence="10 11">CBW1107-2</strain>
    </source>
</reference>
<dbReference type="InterPro" id="IPR011102">
    <property type="entry name" value="Sig_transdc_His_kinase_HWE"/>
</dbReference>
<feature type="domain" description="Signal transduction histidine kinase HWE region" evidence="9">
    <location>
        <begin position="321"/>
        <end position="400"/>
    </location>
</feature>
<feature type="domain" description="GAF" evidence="8">
    <location>
        <begin position="166"/>
        <end position="316"/>
    </location>
</feature>
<dbReference type="InterPro" id="IPR003018">
    <property type="entry name" value="GAF"/>
</dbReference>
<evidence type="ECO:0000259" key="8">
    <source>
        <dbReference type="SMART" id="SM00065"/>
    </source>
</evidence>
<evidence type="ECO:0000256" key="1">
    <source>
        <dbReference type="ARBA" id="ARBA00000085"/>
    </source>
</evidence>
<dbReference type="PANTHER" id="PTHR43102:SF2">
    <property type="entry name" value="GAF DOMAIN-CONTAINING PROTEIN"/>
    <property type="match status" value="1"/>
</dbReference>
<dbReference type="InterPro" id="IPR029016">
    <property type="entry name" value="GAF-like_dom_sf"/>
</dbReference>
<comment type="caution">
    <text evidence="10">The sequence shown here is derived from an EMBL/GenBank/DDBJ whole genome shotgun (WGS) entry which is preliminary data.</text>
</comment>
<keyword evidence="4" id="KW-0808">Transferase</keyword>
<evidence type="ECO:0000256" key="6">
    <source>
        <dbReference type="ARBA" id="ARBA00022777"/>
    </source>
</evidence>
<evidence type="ECO:0000256" key="7">
    <source>
        <dbReference type="ARBA" id="ARBA00022840"/>
    </source>
</evidence>
<evidence type="ECO:0000256" key="5">
    <source>
        <dbReference type="ARBA" id="ARBA00022741"/>
    </source>
</evidence>
<protein>
    <recommendedName>
        <fullName evidence="2">histidine kinase</fullName>
        <ecNumber evidence="2">2.7.13.3</ecNumber>
    </recommendedName>
</protein>
<feature type="domain" description="GAF" evidence="8">
    <location>
        <begin position="4"/>
        <end position="146"/>
    </location>
</feature>
<keyword evidence="6" id="KW-0418">Kinase</keyword>